<gene>
    <name evidence="1" type="ORF">L210DRAFT_949333</name>
</gene>
<reference evidence="1" key="1">
    <citation type="submission" date="2019-10" db="EMBL/GenBank/DDBJ databases">
        <authorList>
            <consortium name="DOE Joint Genome Institute"/>
            <person name="Kuo A."/>
            <person name="Miyauchi S."/>
            <person name="Kiss E."/>
            <person name="Drula E."/>
            <person name="Kohler A."/>
            <person name="Sanchez-Garcia M."/>
            <person name="Andreopoulos B."/>
            <person name="Barry K.W."/>
            <person name="Bonito G."/>
            <person name="Buee M."/>
            <person name="Carver A."/>
            <person name="Chen C."/>
            <person name="Cichocki N."/>
            <person name="Clum A."/>
            <person name="Culley D."/>
            <person name="Crous P.W."/>
            <person name="Fauchery L."/>
            <person name="Girlanda M."/>
            <person name="Hayes R."/>
            <person name="Keri Z."/>
            <person name="LaButti K."/>
            <person name="Lipzen A."/>
            <person name="Lombard V."/>
            <person name="Magnuson J."/>
            <person name="Maillard F."/>
            <person name="Morin E."/>
            <person name="Murat C."/>
            <person name="Nolan M."/>
            <person name="Ohm R."/>
            <person name="Pangilinan J."/>
            <person name="Pereira M."/>
            <person name="Perotto S."/>
            <person name="Peter M."/>
            <person name="Riley R."/>
            <person name="Sitrit Y."/>
            <person name="Stielow B."/>
            <person name="Szollosi G."/>
            <person name="Zifcakova L."/>
            <person name="Stursova M."/>
            <person name="Spatafora J.W."/>
            <person name="Tedersoo L."/>
            <person name="Vaario L.-M."/>
            <person name="Yamada A."/>
            <person name="Yan M."/>
            <person name="Wang P."/>
            <person name="Xu J."/>
            <person name="Bruns T."/>
            <person name="Baldrian P."/>
            <person name="Vilgalys R."/>
            <person name="Henrissat B."/>
            <person name="Grigoriev I.V."/>
            <person name="Hibbett D."/>
            <person name="Nagy L.G."/>
            <person name="Martin F.M."/>
        </authorList>
    </citation>
    <scope>NUCLEOTIDE SEQUENCE</scope>
    <source>
        <strain evidence="1">BED1</strain>
    </source>
</reference>
<evidence type="ECO:0000313" key="2">
    <source>
        <dbReference type="Proteomes" id="UP001194468"/>
    </source>
</evidence>
<dbReference type="Proteomes" id="UP001194468">
    <property type="component" value="Unassembled WGS sequence"/>
</dbReference>
<dbReference type="EMBL" id="WHUW01000008">
    <property type="protein sequence ID" value="KAF8443281.1"/>
    <property type="molecule type" value="Genomic_DNA"/>
</dbReference>
<dbReference type="AlphaFoldDB" id="A0AAD4GH04"/>
<organism evidence="1 2">
    <name type="scientific">Boletus edulis BED1</name>
    <dbReference type="NCBI Taxonomy" id="1328754"/>
    <lineage>
        <taxon>Eukaryota</taxon>
        <taxon>Fungi</taxon>
        <taxon>Dikarya</taxon>
        <taxon>Basidiomycota</taxon>
        <taxon>Agaricomycotina</taxon>
        <taxon>Agaricomycetes</taxon>
        <taxon>Agaricomycetidae</taxon>
        <taxon>Boletales</taxon>
        <taxon>Boletineae</taxon>
        <taxon>Boletaceae</taxon>
        <taxon>Boletoideae</taxon>
        <taxon>Boletus</taxon>
    </lineage>
</organism>
<accession>A0AAD4GH04</accession>
<keyword evidence="2" id="KW-1185">Reference proteome</keyword>
<protein>
    <submittedName>
        <fullName evidence="1">Uncharacterized protein</fullName>
    </submittedName>
</protein>
<evidence type="ECO:0000313" key="1">
    <source>
        <dbReference type="EMBL" id="KAF8443281.1"/>
    </source>
</evidence>
<name>A0AAD4GH04_BOLED</name>
<sequence length="68" mass="7737">MSISVHWNILPRWLFSASDILNEQASEESGHSTDSVHWMDTVTPWRRSASEILNEQASEESGQSTDDF</sequence>
<reference evidence="1" key="2">
    <citation type="journal article" date="2020" name="Nat. Commun.">
        <title>Large-scale genome sequencing of mycorrhizal fungi provides insights into the early evolution of symbiotic traits.</title>
        <authorList>
            <person name="Miyauchi S."/>
            <person name="Kiss E."/>
            <person name="Kuo A."/>
            <person name="Drula E."/>
            <person name="Kohler A."/>
            <person name="Sanchez-Garcia M."/>
            <person name="Morin E."/>
            <person name="Andreopoulos B."/>
            <person name="Barry K.W."/>
            <person name="Bonito G."/>
            <person name="Buee M."/>
            <person name="Carver A."/>
            <person name="Chen C."/>
            <person name="Cichocki N."/>
            <person name="Clum A."/>
            <person name="Culley D."/>
            <person name="Crous P.W."/>
            <person name="Fauchery L."/>
            <person name="Girlanda M."/>
            <person name="Hayes R.D."/>
            <person name="Keri Z."/>
            <person name="LaButti K."/>
            <person name="Lipzen A."/>
            <person name="Lombard V."/>
            <person name="Magnuson J."/>
            <person name="Maillard F."/>
            <person name="Murat C."/>
            <person name="Nolan M."/>
            <person name="Ohm R.A."/>
            <person name="Pangilinan J."/>
            <person name="Pereira M.F."/>
            <person name="Perotto S."/>
            <person name="Peter M."/>
            <person name="Pfister S."/>
            <person name="Riley R."/>
            <person name="Sitrit Y."/>
            <person name="Stielow J.B."/>
            <person name="Szollosi G."/>
            <person name="Zifcakova L."/>
            <person name="Stursova M."/>
            <person name="Spatafora J.W."/>
            <person name="Tedersoo L."/>
            <person name="Vaario L.M."/>
            <person name="Yamada A."/>
            <person name="Yan M."/>
            <person name="Wang P."/>
            <person name="Xu J."/>
            <person name="Bruns T."/>
            <person name="Baldrian P."/>
            <person name="Vilgalys R."/>
            <person name="Dunand C."/>
            <person name="Henrissat B."/>
            <person name="Grigoriev I.V."/>
            <person name="Hibbett D."/>
            <person name="Nagy L.G."/>
            <person name="Martin F.M."/>
        </authorList>
    </citation>
    <scope>NUCLEOTIDE SEQUENCE</scope>
    <source>
        <strain evidence="1">BED1</strain>
    </source>
</reference>
<proteinExistence type="predicted"/>
<comment type="caution">
    <text evidence="1">The sequence shown here is derived from an EMBL/GenBank/DDBJ whole genome shotgun (WGS) entry which is preliminary data.</text>
</comment>